<organism evidence="2 3">
    <name type="scientific">Candidatus Kuenenbacteria bacterium CG08_land_8_20_14_0_20_37_23</name>
    <dbReference type="NCBI Taxonomy" id="1974617"/>
    <lineage>
        <taxon>Bacteria</taxon>
        <taxon>Candidatus Kueneniibacteriota</taxon>
    </lineage>
</organism>
<dbReference type="EMBL" id="PEXX01000036">
    <property type="protein sequence ID" value="PIU10675.1"/>
    <property type="molecule type" value="Genomic_DNA"/>
</dbReference>
<dbReference type="PANTHER" id="PTHR36007:SF2">
    <property type="entry name" value="TRANSPORT PROTEIN-RELATED"/>
    <property type="match status" value="1"/>
</dbReference>
<evidence type="ECO:0000313" key="3">
    <source>
        <dbReference type="Proteomes" id="UP000230586"/>
    </source>
</evidence>
<keyword evidence="1" id="KW-0472">Membrane</keyword>
<accession>A0A2M6XSQ5</accession>
<keyword evidence="1" id="KW-1133">Transmembrane helix</keyword>
<name>A0A2M6XSQ5_9BACT</name>
<protein>
    <submittedName>
        <fullName evidence="2">Ligand-binding protein SH3</fullName>
    </submittedName>
</protein>
<dbReference type="AlphaFoldDB" id="A0A2M6XSQ5"/>
<reference evidence="3" key="1">
    <citation type="submission" date="2017-09" db="EMBL/GenBank/DDBJ databases">
        <title>Depth-based differentiation of microbial function through sediment-hosted aquifers and enrichment of novel symbionts in the deep terrestrial subsurface.</title>
        <authorList>
            <person name="Probst A.J."/>
            <person name="Ladd B."/>
            <person name="Jarett J.K."/>
            <person name="Geller-Mcgrath D.E."/>
            <person name="Sieber C.M.K."/>
            <person name="Emerson J.B."/>
            <person name="Anantharaman K."/>
            <person name="Thomas B.C."/>
            <person name="Malmstrom R."/>
            <person name="Stieglmeier M."/>
            <person name="Klingl A."/>
            <person name="Woyke T."/>
            <person name="Ryan C.M."/>
            <person name="Banfield J.F."/>
        </authorList>
    </citation>
    <scope>NUCLEOTIDE SEQUENCE [LARGE SCALE GENOMIC DNA]</scope>
</reference>
<dbReference type="PANTHER" id="PTHR36007">
    <property type="entry name" value="TRANSPORT PROTEIN-RELATED"/>
    <property type="match status" value="1"/>
</dbReference>
<comment type="caution">
    <text evidence="2">The sequence shown here is derived from an EMBL/GenBank/DDBJ whole genome shotgun (WGS) entry which is preliminary data.</text>
</comment>
<dbReference type="Pfam" id="PF06695">
    <property type="entry name" value="Sm_multidrug_ex"/>
    <property type="match status" value="1"/>
</dbReference>
<evidence type="ECO:0000313" key="2">
    <source>
        <dbReference type="EMBL" id="PIU10675.1"/>
    </source>
</evidence>
<dbReference type="InterPro" id="IPR009577">
    <property type="entry name" value="Sm_multidrug_ex"/>
</dbReference>
<sequence length="161" mass="18053">MNFSFLNNLPGELATFIMAMLPIAEVRVSIPMGLFVYGLPISSALFWSLLGNLSIGFLIIVLINPLASYLFSKSEFFRKFFNWIFLRTRNKFYDKYQRFGDLALVLFIAIPLPTTGIWTGSIAAWLFGIEKKKSFILVSIGAIIAAAIVSFTSLGIYILAF</sequence>
<feature type="transmembrane region" description="Helical" evidence="1">
    <location>
        <begin position="135"/>
        <end position="160"/>
    </location>
</feature>
<feature type="transmembrane region" description="Helical" evidence="1">
    <location>
        <begin position="102"/>
        <end position="128"/>
    </location>
</feature>
<proteinExistence type="predicted"/>
<evidence type="ECO:0000256" key="1">
    <source>
        <dbReference type="SAM" id="Phobius"/>
    </source>
</evidence>
<gene>
    <name evidence="2" type="ORF">COT27_01960</name>
</gene>
<feature type="transmembrane region" description="Helical" evidence="1">
    <location>
        <begin position="13"/>
        <end position="37"/>
    </location>
</feature>
<dbReference type="Proteomes" id="UP000230586">
    <property type="component" value="Unassembled WGS sequence"/>
</dbReference>
<keyword evidence="1" id="KW-0812">Transmembrane</keyword>
<feature type="transmembrane region" description="Helical" evidence="1">
    <location>
        <begin position="49"/>
        <end position="71"/>
    </location>
</feature>